<dbReference type="SMART" id="SM00230">
    <property type="entry name" value="CysPc"/>
    <property type="match status" value="1"/>
</dbReference>
<comment type="caution">
    <text evidence="5">The sequence shown here is derived from an EMBL/GenBank/DDBJ whole genome shotgun (WGS) entry which is preliminary data.</text>
</comment>
<dbReference type="GO" id="GO:0006508">
    <property type="term" value="P:proteolysis"/>
    <property type="evidence" value="ECO:0007669"/>
    <property type="project" value="UniProtKB-KW"/>
</dbReference>
<dbReference type="PROSITE" id="PS50203">
    <property type="entry name" value="CALPAIN_CAT"/>
    <property type="match status" value="1"/>
</dbReference>
<keyword evidence="2" id="KW-0378">Hydrolase</keyword>
<keyword evidence="2" id="KW-0788">Thiol protease</keyword>
<evidence type="ECO:0000313" key="6">
    <source>
        <dbReference type="Proteomes" id="UP000322899"/>
    </source>
</evidence>
<feature type="domain" description="Calpain catalytic" evidence="4">
    <location>
        <begin position="100"/>
        <end position="488"/>
    </location>
</feature>
<dbReference type="Gene3D" id="3.90.70.10">
    <property type="entry name" value="Cysteine proteinases"/>
    <property type="match status" value="1"/>
</dbReference>
<dbReference type="Pfam" id="PF00648">
    <property type="entry name" value="Peptidase_C2"/>
    <property type="match status" value="2"/>
</dbReference>
<dbReference type="EMBL" id="VLTO01000031">
    <property type="protein sequence ID" value="KAA0173590.1"/>
    <property type="molecule type" value="Genomic_DNA"/>
</dbReference>
<dbReference type="InterPro" id="IPR001300">
    <property type="entry name" value="Peptidase_C2_calpain_cat"/>
</dbReference>
<evidence type="ECO:0000256" key="2">
    <source>
        <dbReference type="PROSITE-ProRule" id="PRU00239"/>
    </source>
</evidence>
<evidence type="ECO:0000259" key="4">
    <source>
        <dbReference type="PROSITE" id="PS50203"/>
    </source>
</evidence>
<feature type="active site" evidence="2">
    <location>
        <position position="431"/>
    </location>
</feature>
<evidence type="ECO:0000256" key="3">
    <source>
        <dbReference type="SAM" id="MobiDB-lite"/>
    </source>
</evidence>
<sequence length="860" mass="90832">MDPDEALRLAIEASLENAGAPAEAPNALPAQDARVEAREADDFDDELTRAIRASMGEAAASTMSDDGTGLDGGTCVADEERRADLEYDHCLAHSMQANRPFSDPEFVPSAASLGSGKTTTTMRVRASPTAPVEVREVPVLWLRPKEIGHRERGEREWTLSHRQPAGSDVAQGTEGDCWLVSAMSVAAEGDGHVAHALRSASAEGCGAVQIRLCLGGLWTVVTVDDLIPCDALSRRPIFASGREQQLWPCFIEKAIAKVTGSYRALSGGQVSEGLRLMTGASVTALLLSTNETREERTLRRAAATSLAALERTLAHFSGTSIRVVLGSGMQQVVKTVREAGLSLDPEGARPAGGRAAAEPRADADLTWARLASWKDSGCLMGAACGKAGMEWEDERKAVRDAAAAVGLQTEHAYSVLELTSVGSDRLLRLRNPWGRGEYTGKYGTSWPGWTPELRSQLGAFEMEGSGIFFIEFNDFLRHFDTVEVARVHKGWSTARSASLMAESARGATAEGGFPAWEIVSPEDGDVYLTLWQASARLRGGGRLRGLAPGESLRQLQVEGVIGDDGRPSAEGEGPGSSTRSSGASAGGAEAARAAGVTAGAPGFAVGGDAGPALRASNSAVLDEAGRVLSRDRRKPAPERTELGIAVFAGGRASSGSASEPVGSYVGGALRTLQDSVNADVSITAGRRYTVVPLAMAHMARKQWQEAVLSVQSPSPVRLRRVTLSARRFAEAIVERVTALGMATFHSAGDDGDIVVRELAADNCMMLVLENRTSSRLVTLEYTVGAEGLTASREAFFCTDTIPPQTVQLIQVLTVDSAGGSYSYSGSQAMSIEKLASREAALTSEAHFPPVSGMHSPFPLV</sequence>
<protein>
    <recommendedName>
        <fullName evidence="4">Calpain catalytic domain-containing protein</fullName>
    </recommendedName>
</protein>
<keyword evidence="2" id="KW-0645">Protease</keyword>
<dbReference type="AlphaFoldDB" id="A0A5A8ECF3"/>
<dbReference type="Proteomes" id="UP000322899">
    <property type="component" value="Unassembled WGS sequence"/>
</dbReference>
<dbReference type="SMART" id="SM00726">
    <property type="entry name" value="UIM"/>
    <property type="match status" value="2"/>
</dbReference>
<dbReference type="GO" id="GO:0005737">
    <property type="term" value="C:cytoplasm"/>
    <property type="evidence" value="ECO:0007669"/>
    <property type="project" value="TreeGrafter"/>
</dbReference>
<name>A0A5A8ECF3_CAFRO</name>
<dbReference type="PRINTS" id="PR00704">
    <property type="entry name" value="CALPAIN"/>
</dbReference>
<dbReference type="OrthoDB" id="205770at2759"/>
<feature type="active site" evidence="1 2">
    <location>
        <position position="177"/>
    </location>
</feature>
<dbReference type="PANTHER" id="PTHR10183">
    <property type="entry name" value="CALPAIN"/>
    <property type="match status" value="1"/>
</dbReference>
<dbReference type="InterPro" id="IPR022684">
    <property type="entry name" value="Calpain_cysteine_protease"/>
</dbReference>
<feature type="compositionally biased region" description="Low complexity" evidence="3">
    <location>
        <begin position="575"/>
        <end position="588"/>
    </location>
</feature>
<dbReference type="InterPro" id="IPR003903">
    <property type="entry name" value="UIM_dom"/>
</dbReference>
<proteinExistence type="predicted"/>
<dbReference type="SUPFAM" id="SSF54001">
    <property type="entry name" value="Cysteine proteinases"/>
    <property type="match status" value="1"/>
</dbReference>
<dbReference type="GO" id="GO:0004198">
    <property type="term" value="F:calcium-dependent cysteine-type endopeptidase activity"/>
    <property type="evidence" value="ECO:0007669"/>
    <property type="project" value="InterPro"/>
</dbReference>
<organism evidence="5 6">
    <name type="scientific">Cafeteria roenbergensis</name>
    <name type="common">Marine flagellate</name>
    <dbReference type="NCBI Taxonomy" id="33653"/>
    <lineage>
        <taxon>Eukaryota</taxon>
        <taxon>Sar</taxon>
        <taxon>Stramenopiles</taxon>
        <taxon>Bigyra</taxon>
        <taxon>Opalozoa</taxon>
        <taxon>Bicosoecida</taxon>
        <taxon>Cafeteriaceae</taxon>
        <taxon>Cafeteria</taxon>
    </lineage>
</organism>
<gene>
    <name evidence="5" type="ORF">FNF27_04924</name>
</gene>
<dbReference type="PANTHER" id="PTHR10183:SF382">
    <property type="entry name" value="CALPAIN-15"/>
    <property type="match status" value="1"/>
</dbReference>
<dbReference type="Gene3D" id="6.10.140.100">
    <property type="match status" value="1"/>
</dbReference>
<feature type="active site" evidence="2">
    <location>
        <position position="411"/>
    </location>
</feature>
<evidence type="ECO:0000313" key="5">
    <source>
        <dbReference type="EMBL" id="KAA0173590.1"/>
    </source>
</evidence>
<dbReference type="InterPro" id="IPR038765">
    <property type="entry name" value="Papain-like_cys_pep_sf"/>
</dbReference>
<evidence type="ECO:0000256" key="1">
    <source>
        <dbReference type="PIRSR" id="PIRSR622684-1"/>
    </source>
</evidence>
<feature type="region of interest" description="Disordered" evidence="3">
    <location>
        <begin position="558"/>
        <end position="588"/>
    </location>
</feature>
<reference evidence="5 6" key="1">
    <citation type="submission" date="2019-07" db="EMBL/GenBank/DDBJ databases">
        <title>Genomes of Cafeteria roenbergensis.</title>
        <authorList>
            <person name="Fischer M.G."/>
            <person name="Hackl T."/>
            <person name="Roman M."/>
        </authorList>
    </citation>
    <scope>NUCLEOTIDE SEQUENCE [LARGE SCALE GENOMIC DNA]</scope>
    <source>
        <strain evidence="5 6">E4-10P</strain>
    </source>
</reference>
<accession>A0A5A8ECF3</accession>